<accession>A0AAD7PP81</accession>
<dbReference type="InterPro" id="IPR007321">
    <property type="entry name" value="Transposase_28"/>
</dbReference>
<feature type="domain" description="Transposase (putative) gypsy type" evidence="3">
    <location>
        <begin position="26"/>
        <end position="89"/>
    </location>
</feature>
<keyword evidence="5" id="KW-1185">Reference proteome</keyword>
<gene>
    <name evidence="4" type="ORF">O6P43_017296</name>
</gene>
<keyword evidence="1" id="KW-0175">Coiled coil</keyword>
<dbReference type="AlphaFoldDB" id="A0AAD7PP81"/>
<protein>
    <submittedName>
        <fullName evidence="4">Bromodomain adjacent to zinc finger domain 1A</fullName>
    </submittedName>
</protein>
<evidence type="ECO:0000313" key="5">
    <source>
        <dbReference type="Proteomes" id="UP001163823"/>
    </source>
</evidence>
<sequence>MGAKIYKVGPYRDRPHHSCPNTFCFYEDYLKVMVRYPFHPFIVKELNALGIYHAQITPNGWRFLITFIGVCHTLYIRLSLTVFRNLHQIKNKSGGGYIFLPGSTCTKDIPTITNSGNPGTSSLRLLAPQASLYTKLKKAQEDVEYSTDKLLDTIQENENLKTRLIQAEKAEAEGRAAFEHFESLQIKEEKDDEIARLRAKLEVSKEEAWTAVKDFKNSNDCQKMIYDHGSRLYANGCVGCRAWLKECNLFLNISEAKWPGEEEAEEEERLAKMLAEAEADQDEGSEDESDTDEEVEDVESDRGNQ</sequence>
<evidence type="ECO:0000313" key="4">
    <source>
        <dbReference type="EMBL" id="KAJ7962009.1"/>
    </source>
</evidence>
<feature type="coiled-coil region" evidence="1">
    <location>
        <begin position="150"/>
        <end position="207"/>
    </location>
</feature>
<name>A0AAD7PP81_QUISA</name>
<feature type="compositionally biased region" description="Acidic residues" evidence="2">
    <location>
        <begin position="277"/>
        <end position="299"/>
    </location>
</feature>
<dbReference type="KEGG" id="qsa:O6P43_017296"/>
<proteinExistence type="predicted"/>
<evidence type="ECO:0000256" key="2">
    <source>
        <dbReference type="SAM" id="MobiDB-lite"/>
    </source>
</evidence>
<evidence type="ECO:0000259" key="3">
    <source>
        <dbReference type="Pfam" id="PF04195"/>
    </source>
</evidence>
<dbReference type="Proteomes" id="UP001163823">
    <property type="component" value="Chromosome 7"/>
</dbReference>
<reference evidence="4" key="1">
    <citation type="journal article" date="2023" name="Science">
        <title>Elucidation of the pathway for biosynthesis of saponin adjuvants from the soapbark tree.</title>
        <authorList>
            <person name="Reed J."/>
            <person name="Orme A."/>
            <person name="El-Demerdash A."/>
            <person name="Owen C."/>
            <person name="Martin L.B.B."/>
            <person name="Misra R.C."/>
            <person name="Kikuchi S."/>
            <person name="Rejzek M."/>
            <person name="Martin A.C."/>
            <person name="Harkess A."/>
            <person name="Leebens-Mack J."/>
            <person name="Louveau T."/>
            <person name="Stephenson M.J."/>
            <person name="Osbourn A."/>
        </authorList>
    </citation>
    <scope>NUCLEOTIDE SEQUENCE</scope>
    <source>
        <strain evidence="4">S10</strain>
    </source>
</reference>
<dbReference type="EMBL" id="JARAOO010000007">
    <property type="protein sequence ID" value="KAJ7962009.1"/>
    <property type="molecule type" value="Genomic_DNA"/>
</dbReference>
<organism evidence="4 5">
    <name type="scientific">Quillaja saponaria</name>
    <name type="common">Soap bark tree</name>
    <dbReference type="NCBI Taxonomy" id="32244"/>
    <lineage>
        <taxon>Eukaryota</taxon>
        <taxon>Viridiplantae</taxon>
        <taxon>Streptophyta</taxon>
        <taxon>Embryophyta</taxon>
        <taxon>Tracheophyta</taxon>
        <taxon>Spermatophyta</taxon>
        <taxon>Magnoliopsida</taxon>
        <taxon>eudicotyledons</taxon>
        <taxon>Gunneridae</taxon>
        <taxon>Pentapetalae</taxon>
        <taxon>rosids</taxon>
        <taxon>fabids</taxon>
        <taxon>Fabales</taxon>
        <taxon>Quillajaceae</taxon>
        <taxon>Quillaja</taxon>
    </lineage>
</organism>
<evidence type="ECO:0000256" key="1">
    <source>
        <dbReference type="SAM" id="Coils"/>
    </source>
</evidence>
<feature type="region of interest" description="Disordered" evidence="2">
    <location>
        <begin position="259"/>
        <end position="305"/>
    </location>
</feature>
<dbReference type="Pfam" id="PF04195">
    <property type="entry name" value="Transposase_28"/>
    <property type="match status" value="1"/>
</dbReference>
<comment type="caution">
    <text evidence="4">The sequence shown here is derived from an EMBL/GenBank/DDBJ whole genome shotgun (WGS) entry which is preliminary data.</text>
</comment>